<reference evidence="3" key="1">
    <citation type="journal article" date="2019" name="Sci. Rep.">
        <title>Draft genome of Tanacetum cinerariifolium, the natural source of mosquito coil.</title>
        <authorList>
            <person name="Yamashiro T."/>
            <person name="Shiraishi A."/>
            <person name="Satake H."/>
            <person name="Nakayama K."/>
        </authorList>
    </citation>
    <scope>NUCLEOTIDE SEQUENCE</scope>
</reference>
<dbReference type="AlphaFoldDB" id="A0A6L2P9L9"/>
<feature type="signal peptide" evidence="2">
    <location>
        <begin position="1"/>
        <end position="26"/>
    </location>
</feature>
<name>A0A6L2P9L9_TANCI</name>
<keyword evidence="2" id="KW-0732">Signal</keyword>
<dbReference type="EMBL" id="BKCJ010010855">
    <property type="protein sequence ID" value="GEU93444.1"/>
    <property type="molecule type" value="Genomic_DNA"/>
</dbReference>
<accession>A0A6L2P9L9</accession>
<protein>
    <submittedName>
        <fullName evidence="3">Uncharacterized protein</fullName>
    </submittedName>
</protein>
<gene>
    <name evidence="3" type="ORF">Tci_065422</name>
</gene>
<feature type="compositionally biased region" description="Basic and acidic residues" evidence="1">
    <location>
        <begin position="104"/>
        <end position="114"/>
    </location>
</feature>
<proteinExistence type="predicted"/>
<sequence>MTAPTSGHMQVSILFSLICNFSWEFAQLTTGSKDVKGVIDKRKRKKSGVIEIPWAVYAFVQRARAFREKLKNNKDDRDSKVNNLVSTNPAIARNECPTPPKSGPESHDHVERRGGCNSPPLDPNKELPDTQGIPLNEEEMKIWLKFKELDKKTMYKLDKWIPPLAVRKKSHGFIKGFSQEVGLIPRTIFLPGFSVGAREPLVWVTTFIPLVDGMVLNFVMPVGAS</sequence>
<feature type="region of interest" description="Disordered" evidence="1">
    <location>
        <begin position="71"/>
        <end position="132"/>
    </location>
</feature>
<organism evidence="3">
    <name type="scientific">Tanacetum cinerariifolium</name>
    <name type="common">Dalmatian daisy</name>
    <name type="synonym">Chrysanthemum cinerariifolium</name>
    <dbReference type="NCBI Taxonomy" id="118510"/>
    <lineage>
        <taxon>Eukaryota</taxon>
        <taxon>Viridiplantae</taxon>
        <taxon>Streptophyta</taxon>
        <taxon>Embryophyta</taxon>
        <taxon>Tracheophyta</taxon>
        <taxon>Spermatophyta</taxon>
        <taxon>Magnoliopsida</taxon>
        <taxon>eudicotyledons</taxon>
        <taxon>Gunneridae</taxon>
        <taxon>Pentapetalae</taxon>
        <taxon>asterids</taxon>
        <taxon>campanulids</taxon>
        <taxon>Asterales</taxon>
        <taxon>Asteraceae</taxon>
        <taxon>Asteroideae</taxon>
        <taxon>Anthemideae</taxon>
        <taxon>Anthemidinae</taxon>
        <taxon>Tanacetum</taxon>
    </lineage>
</organism>
<feature type="chain" id="PRO_5027055837" evidence="2">
    <location>
        <begin position="27"/>
        <end position="225"/>
    </location>
</feature>
<comment type="caution">
    <text evidence="3">The sequence shown here is derived from an EMBL/GenBank/DDBJ whole genome shotgun (WGS) entry which is preliminary data.</text>
</comment>
<evidence type="ECO:0000256" key="2">
    <source>
        <dbReference type="SAM" id="SignalP"/>
    </source>
</evidence>
<evidence type="ECO:0000313" key="3">
    <source>
        <dbReference type="EMBL" id="GEU93444.1"/>
    </source>
</evidence>
<evidence type="ECO:0000256" key="1">
    <source>
        <dbReference type="SAM" id="MobiDB-lite"/>
    </source>
</evidence>
<feature type="compositionally biased region" description="Basic and acidic residues" evidence="1">
    <location>
        <begin position="71"/>
        <end position="80"/>
    </location>
</feature>